<gene>
    <name evidence="3" type="ORF">N784_09800</name>
</gene>
<dbReference type="EMBL" id="AVPG01000025">
    <property type="protein sequence ID" value="KGX85180.1"/>
    <property type="molecule type" value="Genomic_DNA"/>
</dbReference>
<dbReference type="AlphaFoldDB" id="A0A0A5G273"/>
<organism evidence="3 4">
    <name type="scientific">Pontibacillus litoralis JSM 072002</name>
    <dbReference type="NCBI Taxonomy" id="1385512"/>
    <lineage>
        <taxon>Bacteria</taxon>
        <taxon>Bacillati</taxon>
        <taxon>Bacillota</taxon>
        <taxon>Bacilli</taxon>
        <taxon>Bacillales</taxon>
        <taxon>Bacillaceae</taxon>
        <taxon>Pontibacillus</taxon>
    </lineage>
</organism>
<dbReference type="STRING" id="1385512.N784_09800"/>
<feature type="transmembrane region" description="Helical" evidence="2">
    <location>
        <begin position="218"/>
        <end position="236"/>
    </location>
</feature>
<dbReference type="Gene3D" id="1.10.510.10">
    <property type="entry name" value="Transferase(Phosphotransferase) domain 1"/>
    <property type="match status" value="1"/>
</dbReference>
<evidence type="ECO:0000256" key="1">
    <source>
        <dbReference type="SAM" id="Coils"/>
    </source>
</evidence>
<keyword evidence="2" id="KW-0812">Transmembrane</keyword>
<keyword evidence="2" id="KW-0472">Membrane</keyword>
<evidence type="ECO:0000256" key="2">
    <source>
        <dbReference type="SAM" id="Phobius"/>
    </source>
</evidence>
<keyword evidence="4" id="KW-1185">Reference proteome</keyword>
<reference evidence="3 4" key="1">
    <citation type="submission" date="2013-08" db="EMBL/GenBank/DDBJ databases">
        <authorList>
            <person name="Huang J."/>
            <person name="Wang G."/>
        </authorList>
    </citation>
    <scope>NUCLEOTIDE SEQUENCE [LARGE SCALE GENOMIC DNA]</scope>
    <source>
        <strain evidence="3 4">JSM 072002</strain>
    </source>
</reference>
<protein>
    <recommendedName>
        <fullName evidence="5">Type VII secretion protein EssB</fullName>
    </recommendedName>
</protein>
<feature type="coiled-coil region" evidence="1">
    <location>
        <begin position="390"/>
        <end position="461"/>
    </location>
</feature>
<keyword evidence="1" id="KW-0175">Coiled coil</keyword>
<accession>A0A0A5G273</accession>
<sequence length="466" mass="54358">MKKITMMDNLTMFINKNEYKVEIGEKFTKVSSLDDIEDLEHSIPGFFDLESISRQDDKIYLIYDLPEGYQTLEKAKKYVPVIKLELIKNLLEIDPLLEVDGMTYLDLNNVFFKSFNDVKVLYRSNGHLPYHQLDILEQYKLFIMGFFSDKYSYKRFVVNKDNLLKKENNEFLFSVNAALSFAELKTLIDQELKKEQSKFYEKVQFDHKRNKKGFKRKIYFSVLSTLAIILVFVGGMKQVEKNVAANFQQEIAASKLENELTFALASGDTKQAKKLMEEKGEGSVEIAKMLIDAGKYNEAIDYDKGVEKDVVNRLYEIGQKEKILELESDSDFITLEKEIVEFEEETLLSKISLVTEKDTLKRMGLAFMENKNYQMALDILQRLNGEEFDLKEKEKKLVDQYIKKAKLEIEIDVLNEQIMNLKNTDSFNESEADKNKKDKEIKELEEKLVELQKDLIKHDEKLGTDA</sequence>
<proteinExistence type="predicted"/>
<keyword evidence="2" id="KW-1133">Transmembrane helix</keyword>
<dbReference type="eggNOG" id="COG4499">
    <property type="taxonomic scope" value="Bacteria"/>
</dbReference>
<dbReference type="OrthoDB" id="2789742at2"/>
<evidence type="ECO:0000313" key="3">
    <source>
        <dbReference type="EMBL" id="KGX85180.1"/>
    </source>
</evidence>
<dbReference type="RefSeq" id="WP_036835680.1">
    <property type="nucleotide sequence ID" value="NZ_AVPG01000025.1"/>
</dbReference>
<dbReference type="Proteomes" id="UP000030401">
    <property type="component" value="Unassembled WGS sequence"/>
</dbReference>
<comment type="caution">
    <text evidence="3">The sequence shown here is derived from an EMBL/GenBank/DDBJ whole genome shotgun (WGS) entry which is preliminary data.</text>
</comment>
<name>A0A0A5G273_9BACI</name>
<evidence type="ECO:0008006" key="5">
    <source>
        <dbReference type="Google" id="ProtNLM"/>
    </source>
</evidence>
<evidence type="ECO:0000313" key="4">
    <source>
        <dbReference type="Proteomes" id="UP000030401"/>
    </source>
</evidence>